<protein>
    <recommendedName>
        <fullName evidence="4 5">Large ribosomal subunit protein bL33</fullName>
    </recommendedName>
</protein>
<keyword evidence="2 5" id="KW-0689">Ribosomal protein</keyword>
<dbReference type="HAMAP" id="MF_00294">
    <property type="entry name" value="Ribosomal_bL33"/>
    <property type="match status" value="1"/>
</dbReference>
<name>A0A2T4Q0E3_STAWA</name>
<evidence type="ECO:0000256" key="5">
    <source>
        <dbReference type="HAMAP-Rule" id="MF_00294"/>
    </source>
</evidence>
<dbReference type="GO" id="GO:0003735">
    <property type="term" value="F:structural constituent of ribosome"/>
    <property type="evidence" value="ECO:0007669"/>
    <property type="project" value="InterPro"/>
</dbReference>
<dbReference type="Gene3D" id="2.20.28.120">
    <property type="entry name" value="Ribosomal protein L33"/>
    <property type="match status" value="1"/>
</dbReference>
<sequence>MKKVPLNCEECGNRNYHVPKKEGSAERLTLKKYCSRCNAHTVHKESK</sequence>
<evidence type="ECO:0000256" key="3">
    <source>
        <dbReference type="ARBA" id="ARBA00023274"/>
    </source>
</evidence>
<dbReference type="NCBIfam" id="TIGR01023">
    <property type="entry name" value="rpmG_bact"/>
    <property type="match status" value="1"/>
</dbReference>
<comment type="caution">
    <text evidence="6">The sequence shown here is derived from an EMBL/GenBank/DDBJ whole genome shotgun (WGS) entry which is preliminary data.</text>
</comment>
<keyword evidence="3 5" id="KW-0687">Ribonucleoprotein</keyword>
<dbReference type="AlphaFoldDB" id="A0A2T4Q0E3"/>
<dbReference type="PROSITE" id="PS00582">
    <property type="entry name" value="RIBOSOMAL_L33"/>
    <property type="match status" value="1"/>
</dbReference>
<dbReference type="GO" id="GO:0006412">
    <property type="term" value="P:translation"/>
    <property type="evidence" value="ECO:0007669"/>
    <property type="project" value="UniProtKB-UniRule"/>
</dbReference>
<comment type="similarity">
    <text evidence="1 5">Belongs to the bacterial ribosomal protein bL33 family.</text>
</comment>
<dbReference type="InterPro" id="IPR011332">
    <property type="entry name" value="Ribosomal_zn-bd"/>
</dbReference>
<organism evidence="6 7">
    <name type="scientific">Staphylococcus warneri</name>
    <dbReference type="NCBI Taxonomy" id="1292"/>
    <lineage>
        <taxon>Bacteria</taxon>
        <taxon>Bacillati</taxon>
        <taxon>Bacillota</taxon>
        <taxon>Bacilli</taxon>
        <taxon>Bacillales</taxon>
        <taxon>Staphylococcaceae</taxon>
        <taxon>Staphylococcus</taxon>
    </lineage>
</organism>
<dbReference type="NCBIfam" id="NF001764">
    <property type="entry name" value="PRK00504.1"/>
    <property type="match status" value="1"/>
</dbReference>
<evidence type="ECO:0000256" key="1">
    <source>
        <dbReference type="ARBA" id="ARBA00007596"/>
    </source>
</evidence>
<dbReference type="SUPFAM" id="SSF57829">
    <property type="entry name" value="Zn-binding ribosomal proteins"/>
    <property type="match status" value="1"/>
</dbReference>
<evidence type="ECO:0000313" key="7">
    <source>
        <dbReference type="Proteomes" id="UP000240717"/>
    </source>
</evidence>
<dbReference type="EMBL" id="PZEV01000018">
    <property type="protein sequence ID" value="PTI51050.1"/>
    <property type="molecule type" value="Genomic_DNA"/>
</dbReference>
<accession>A0A2T4Q0E3</accession>
<dbReference type="GO" id="GO:0005737">
    <property type="term" value="C:cytoplasm"/>
    <property type="evidence" value="ECO:0007669"/>
    <property type="project" value="UniProtKB-ARBA"/>
</dbReference>
<dbReference type="InterPro" id="IPR018264">
    <property type="entry name" value="Ribosomal_bL33_CS"/>
</dbReference>
<dbReference type="RefSeq" id="WP_002451211.1">
    <property type="nucleotide sequence ID" value="NZ_CP054017.1"/>
</dbReference>
<proteinExistence type="inferred from homology"/>
<evidence type="ECO:0000256" key="2">
    <source>
        <dbReference type="ARBA" id="ARBA00022980"/>
    </source>
</evidence>
<dbReference type="Pfam" id="PF00471">
    <property type="entry name" value="Ribosomal_L33"/>
    <property type="match status" value="1"/>
</dbReference>
<dbReference type="GO" id="GO:1990904">
    <property type="term" value="C:ribonucleoprotein complex"/>
    <property type="evidence" value="ECO:0007669"/>
    <property type="project" value="UniProtKB-KW"/>
</dbReference>
<dbReference type="InterPro" id="IPR001705">
    <property type="entry name" value="Ribosomal_bL33"/>
</dbReference>
<gene>
    <name evidence="5 6" type="primary">rpmG</name>
    <name evidence="6" type="ORF">BU085_06690</name>
</gene>
<reference evidence="6 7" key="1">
    <citation type="journal article" date="2016" name="Front. Microbiol.">
        <title>Comprehensive Phylogenetic Analysis of Bovine Non-aureus Staphylococci Species Based on Whole-Genome Sequencing.</title>
        <authorList>
            <person name="Naushad S."/>
            <person name="Barkema H.W."/>
            <person name="Luby C."/>
            <person name="Condas L.A."/>
            <person name="Nobrega D.B."/>
            <person name="Carson D.A."/>
            <person name="De Buck J."/>
        </authorList>
    </citation>
    <scope>NUCLEOTIDE SEQUENCE [LARGE SCALE GENOMIC DNA]</scope>
    <source>
        <strain evidence="6 7">SNUC 2993</strain>
    </source>
</reference>
<dbReference type="InterPro" id="IPR038584">
    <property type="entry name" value="Ribosomal_bL33_sf"/>
</dbReference>
<dbReference type="STRING" id="1194526.A284_10675"/>
<dbReference type="Proteomes" id="UP000240717">
    <property type="component" value="Unassembled WGS sequence"/>
</dbReference>
<evidence type="ECO:0000313" key="6">
    <source>
        <dbReference type="EMBL" id="PTI51050.1"/>
    </source>
</evidence>
<evidence type="ECO:0000256" key="4">
    <source>
        <dbReference type="ARBA" id="ARBA00035176"/>
    </source>
</evidence>
<dbReference type="GO" id="GO:0005840">
    <property type="term" value="C:ribosome"/>
    <property type="evidence" value="ECO:0007669"/>
    <property type="project" value="UniProtKB-KW"/>
</dbReference>